<name>A0A4C1UQE5_EUMVA</name>
<evidence type="ECO:0000313" key="2">
    <source>
        <dbReference type="Proteomes" id="UP000299102"/>
    </source>
</evidence>
<protein>
    <submittedName>
        <fullName evidence="1">Uncharacterized protein</fullName>
    </submittedName>
</protein>
<dbReference type="AlphaFoldDB" id="A0A4C1UQE5"/>
<sequence>MHINDEALRGPELVMHGARPPRARSHVWFGREVRRLLPLADGRRRARRRPGDFEAIYEYTRTAVRFRSVVGDGPARQGAASNP</sequence>
<dbReference type="EMBL" id="BGZK01000208">
    <property type="protein sequence ID" value="GBP28559.1"/>
    <property type="molecule type" value="Genomic_DNA"/>
</dbReference>
<keyword evidence="2" id="KW-1185">Reference proteome</keyword>
<accession>A0A4C1UQE5</accession>
<organism evidence="1 2">
    <name type="scientific">Eumeta variegata</name>
    <name type="common">Bagworm moth</name>
    <name type="synonym">Eumeta japonica</name>
    <dbReference type="NCBI Taxonomy" id="151549"/>
    <lineage>
        <taxon>Eukaryota</taxon>
        <taxon>Metazoa</taxon>
        <taxon>Ecdysozoa</taxon>
        <taxon>Arthropoda</taxon>
        <taxon>Hexapoda</taxon>
        <taxon>Insecta</taxon>
        <taxon>Pterygota</taxon>
        <taxon>Neoptera</taxon>
        <taxon>Endopterygota</taxon>
        <taxon>Lepidoptera</taxon>
        <taxon>Glossata</taxon>
        <taxon>Ditrysia</taxon>
        <taxon>Tineoidea</taxon>
        <taxon>Psychidae</taxon>
        <taxon>Oiketicinae</taxon>
        <taxon>Eumeta</taxon>
    </lineage>
</organism>
<evidence type="ECO:0000313" key="1">
    <source>
        <dbReference type="EMBL" id="GBP28559.1"/>
    </source>
</evidence>
<dbReference type="Proteomes" id="UP000299102">
    <property type="component" value="Unassembled WGS sequence"/>
</dbReference>
<proteinExistence type="predicted"/>
<comment type="caution">
    <text evidence="1">The sequence shown here is derived from an EMBL/GenBank/DDBJ whole genome shotgun (WGS) entry which is preliminary data.</text>
</comment>
<gene>
    <name evidence="1" type="ORF">EVAR_23024_1</name>
</gene>
<reference evidence="1 2" key="1">
    <citation type="journal article" date="2019" name="Commun. Biol.">
        <title>The bagworm genome reveals a unique fibroin gene that provides high tensile strength.</title>
        <authorList>
            <person name="Kono N."/>
            <person name="Nakamura H."/>
            <person name="Ohtoshi R."/>
            <person name="Tomita M."/>
            <person name="Numata K."/>
            <person name="Arakawa K."/>
        </authorList>
    </citation>
    <scope>NUCLEOTIDE SEQUENCE [LARGE SCALE GENOMIC DNA]</scope>
</reference>